<dbReference type="HOGENOM" id="CLU_3266882_0_0_4"/>
<reference evidence="1 2" key="1">
    <citation type="journal article" date="2013" name="Genome Announc.">
        <title>Complete Genome Sequence of Burkholderia sp. Strain RPE64, Bacterial Symbiont of the Bean Bug Riptortus pedestris.</title>
        <authorList>
            <person name="Shibata T.F."/>
            <person name="Maeda T."/>
            <person name="Nikoh N."/>
            <person name="Yamaguchi K."/>
            <person name="Oshima K."/>
            <person name="Hattori M."/>
            <person name="Nishiyama T."/>
            <person name="Hasebe M."/>
            <person name="Fukatsu T."/>
            <person name="Kikuchi Y."/>
            <person name="Shigenobu S."/>
        </authorList>
    </citation>
    <scope>NUCLEOTIDE SEQUENCE [LARGE SCALE GENOMIC DNA]</scope>
</reference>
<dbReference type="KEGG" id="buo:BRPE64_BCDS11940"/>
<dbReference type="EMBL" id="AP013059">
    <property type="protein sequence ID" value="BAN25855.1"/>
    <property type="molecule type" value="Genomic_DNA"/>
</dbReference>
<sequence>MPIVVRFDTMAGLRAEMPHPAFGMIARAIALRPFLETFRFS</sequence>
<proteinExistence type="predicted"/>
<name>R4WXE8_9BURK</name>
<organism evidence="1 2">
    <name type="scientific">Caballeronia insecticola</name>
    <dbReference type="NCBI Taxonomy" id="758793"/>
    <lineage>
        <taxon>Bacteria</taxon>
        <taxon>Pseudomonadati</taxon>
        <taxon>Pseudomonadota</taxon>
        <taxon>Betaproteobacteria</taxon>
        <taxon>Burkholderiales</taxon>
        <taxon>Burkholderiaceae</taxon>
        <taxon>Caballeronia</taxon>
    </lineage>
</organism>
<protein>
    <submittedName>
        <fullName evidence="1">Uncharacterized protein</fullName>
    </submittedName>
</protein>
<dbReference type="Proteomes" id="UP000013966">
    <property type="component" value="Chromosome 2"/>
</dbReference>
<dbReference type="PATRIC" id="fig|758793.3.peg.4105"/>
<evidence type="ECO:0000313" key="2">
    <source>
        <dbReference type="Proteomes" id="UP000013966"/>
    </source>
</evidence>
<dbReference type="AlphaFoldDB" id="R4WXE8"/>
<evidence type="ECO:0000313" key="1">
    <source>
        <dbReference type="EMBL" id="BAN25855.1"/>
    </source>
</evidence>
<accession>R4WXE8</accession>
<reference evidence="1 2" key="2">
    <citation type="journal article" date="2018" name="Int. J. Syst. Evol. Microbiol.">
        <title>Burkholderia insecticola sp. nov., a gut symbiotic bacterium of the bean bug Riptortus pedestris.</title>
        <authorList>
            <person name="Takeshita K."/>
            <person name="Tamaki H."/>
            <person name="Ohbayashi T."/>
            <person name="Meng X.-Y."/>
            <person name="Sone T."/>
            <person name="Mitani Y."/>
            <person name="Peeters C."/>
            <person name="Kikuchi Y."/>
            <person name="Vandamme P."/>
        </authorList>
    </citation>
    <scope>NUCLEOTIDE SEQUENCE [LARGE SCALE GENOMIC DNA]</scope>
    <source>
        <strain evidence="1">RPE64</strain>
    </source>
</reference>
<gene>
    <name evidence="1" type="ORF">BRPE64_BCDS11940</name>
</gene>
<keyword evidence="2" id="KW-1185">Reference proteome</keyword>